<dbReference type="SUPFAM" id="SSF51905">
    <property type="entry name" value="FAD/NAD(P)-binding domain"/>
    <property type="match status" value="1"/>
</dbReference>
<keyword evidence="6" id="KW-0676">Redox-active center</keyword>
<evidence type="ECO:0000259" key="7">
    <source>
        <dbReference type="Pfam" id="PF02852"/>
    </source>
</evidence>
<keyword evidence="11" id="KW-1185">Reference proteome</keyword>
<keyword evidence="3" id="KW-0285">Flavoprotein</keyword>
<dbReference type="AlphaFoldDB" id="A0AA86U2R0"/>
<dbReference type="EMBL" id="CATOUU010000627">
    <property type="protein sequence ID" value="CAI9935952.1"/>
    <property type="molecule type" value="Genomic_DNA"/>
</dbReference>
<evidence type="ECO:0000313" key="9">
    <source>
        <dbReference type="EMBL" id="CAI9935952.1"/>
    </source>
</evidence>
<evidence type="ECO:0000256" key="5">
    <source>
        <dbReference type="ARBA" id="ARBA00023002"/>
    </source>
</evidence>
<name>A0AA86U2R0_9EUKA</name>
<sequence>MLLRIGSLNGTQTKYQSQEFNTPQFKIQQSTNTCYIQKIPMQINVKLDIVCIIGGTHAGAMAAISLRNLDSNIRIQLFEKESNVAFLNCGIHLGISKICSNMQNLFYNSQETLKNMGIEVFNNTLVEQINFKQHELKTTNTQTKELNWFRYSKLIIASGSSPTIPQVIDGIDYSKSNVDQIRQNLKRVFVCKSYEDALRITSLPKPKKVLILGAGHIGMELAWSFQSIGTRVTVLDRGDHMLGKYLDSEYVQILEEECKSHDVEMIMRARVIKMAEVVFGVVVTVEKLVEDAIKTLQIVFDYVIVATGSKPNTEKFIQQSDKKLIHHNGSIAVNQKQQTSIQDVYAAGDCATCYNGMLKKQEYIPLASNAVRQGIVAAHQILGHQLKSCGTNHSWGMQLFDYSIGSTGWSYEQAMHQNSQVGRVVYSDFLWNKYCEKMVTKVVQKEELNSQFNILGDLVRKLADMVVESFDVQLEQSQDDLVSIILVFDQETQKILGCQVMGKQDITQIVNAASVAMQMGIKIQDLAYFDLGGFSGETKAWGILQMAAASVNIEVPDFEEDEF</sequence>
<evidence type="ECO:0000256" key="4">
    <source>
        <dbReference type="ARBA" id="ARBA00022827"/>
    </source>
</evidence>
<feature type="domain" description="FAD/NAD(P)-binding" evidence="8">
    <location>
        <begin position="50"/>
        <end position="374"/>
    </location>
</feature>
<evidence type="ECO:0000256" key="1">
    <source>
        <dbReference type="ARBA" id="ARBA00001974"/>
    </source>
</evidence>
<dbReference type="Proteomes" id="UP001642409">
    <property type="component" value="Unassembled WGS sequence"/>
</dbReference>
<dbReference type="PRINTS" id="PR00411">
    <property type="entry name" value="PNDRDTASEI"/>
</dbReference>
<gene>
    <name evidence="9" type="ORF">HINF_LOCUS23597</name>
    <name evidence="10" type="ORF">HINF_LOCUS36164</name>
</gene>
<dbReference type="InterPro" id="IPR016156">
    <property type="entry name" value="FAD/NAD-linked_Rdtase_dimer_sf"/>
</dbReference>
<dbReference type="InterPro" id="IPR023753">
    <property type="entry name" value="FAD/NAD-binding_dom"/>
</dbReference>
<comment type="caution">
    <text evidence="9">The sequence shown here is derived from an EMBL/GenBank/DDBJ whole genome shotgun (WGS) entry which is preliminary data.</text>
</comment>
<reference evidence="10 11" key="2">
    <citation type="submission" date="2024-07" db="EMBL/GenBank/DDBJ databases">
        <authorList>
            <person name="Akdeniz Z."/>
        </authorList>
    </citation>
    <scope>NUCLEOTIDE SEQUENCE [LARGE SCALE GENOMIC DNA]</scope>
</reference>
<proteinExistence type="inferred from homology"/>
<dbReference type="GO" id="GO:0016491">
    <property type="term" value="F:oxidoreductase activity"/>
    <property type="evidence" value="ECO:0007669"/>
    <property type="project" value="UniProtKB-KW"/>
</dbReference>
<evidence type="ECO:0000256" key="2">
    <source>
        <dbReference type="ARBA" id="ARBA00009130"/>
    </source>
</evidence>
<dbReference type="Pfam" id="PF02852">
    <property type="entry name" value="Pyr_redox_dim"/>
    <property type="match status" value="1"/>
</dbReference>
<reference evidence="9" key="1">
    <citation type="submission" date="2023-06" db="EMBL/GenBank/DDBJ databases">
        <authorList>
            <person name="Kurt Z."/>
        </authorList>
    </citation>
    <scope>NUCLEOTIDE SEQUENCE</scope>
</reference>
<dbReference type="Gene3D" id="3.30.390.30">
    <property type="match status" value="1"/>
</dbReference>
<evidence type="ECO:0000259" key="8">
    <source>
        <dbReference type="Pfam" id="PF07992"/>
    </source>
</evidence>
<accession>A0AA86U2R0</accession>
<organism evidence="9">
    <name type="scientific">Hexamita inflata</name>
    <dbReference type="NCBI Taxonomy" id="28002"/>
    <lineage>
        <taxon>Eukaryota</taxon>
        <taxon>Metamonada</taxon>
        <taxon>Diplomonadida</taxon>
        <taxon>Hexamitidae</taxon>
        <taxon>Hexamitinae</taxon>
        <taxon>Hexamita</taxon>
    </lineage>
</organism>
<keyword evidence="5" id="KW-0560">Oxidoreductase</keyword>
<dbReference type="Gene3D" id="3.50.50.60">
    <property type="entry name" value="FAD/NAD(P)-binding domain"/>
    <property type="match status" value="2"/>
</dbReference>
<keyword evidence="4" id="KW-0274">FAD</keyword>
<dbReference type="EMBL" id="CAXDID020000132">
    <property type="protein sequence ID" value="CAL6035922.1"/>
    <property type="molecule type" value="Genomic_DNA"/>
</dbReference>
<feature type="domain" description="Pyridine nucleotide-disulphide oxidoreductase dimerisation" evidence="7">
    <location>
        <begin position="483"/>
        <end position="527"/>
    </location>
</feature>
<evidence type="ECO:0000313" key="11">
    <source>
        <dbReference type="Proteomes" id="UP001642409"/>
    </source>
</evidence>
<dbReference type="PRINTS" id="PR00368">
    <property type="entry name" value="FADPNR"/>
</dbReference>
<dbReference type="PANTHER" id="PTHR43429">
    <property type="entry name" value="PYRIDINE NUCLEOTIDE-DISULFIDE OXIDOREDUCTASE DOMAIN-CONTAINING"/>
    <property type="match status" value="1"/>
</dbReference>
<comment type="cofactor">
    <cofactor evidence="1">
        <name>FAD</name>
        <dbReference type="ChEBI" id="CHEBI:57692"/>
    </cofactor>
</comment>
<dbReference type="InterPro" id="IPR050260">
    <property type="entry name" value="FAD-bd_OxRdtase"/>
</dbReference>
<evidence type="ECO:0000256" key="6">
    <source>
        <dbReference type="ARBA" id="ARBA00023284"/>
    </source>
</evidence>
<evidence type="ECO:0000313" key="10">
    <source>
        <dbReference type="EMBL" id="CAL6035922.1"/>
    </source>
</evidence>
<dbReference type="PANTHER" id="PTHR43429:SF1">
    <property type="entry name" value="NAD(P)H SULFUR OXIDOREDUCTASE (COA-DEPENDENT)"/>
    <property type="match status" value="1"/>
</dbReference>
<dbReference type="InterPro" id="IPR004099">
    <property type="entry name" value="Pyr_nucl-diS_OxRdtase_dimer"/>
</dbReference>
<dbReference type="InterPro" id="IPR036188">
    <property type="entry name" value="FAD/NAD-bd_sf"/>
</dbReference>
<evidence type="ECO:0000256" key="3">
    <source>
        <dbReference type="ARBA" id="ARBA00022630"/>
    </source>
</evidence>
<protein>
    <submittedName>
        <fullName evidence="9">NADH oxidase</fullName>
    </submittedName>
    <submittedName>
        <fullName evidence="10">NADH_oxidase</fullName>
    </submittedName>
</protein>
<dbReference type="SUPFAM" id="SSF55424">
    <property type="entry name" value="FAD/NAD-linked reductases, dimerisation (C-terminal) domain"/>
    <property type="match status" value="1"/>
</dbReference>
<comment type="similarity">
    <text evidence="2">Belongs to the class-III pyridine nucleotide-disulfide oxidoreductase family.</text>
</comment>
<dbReference type="Pfam" id="PF07992">
    <property type="entry name" value="Pyr_redox_2"/>
    <property type="match status" value="1"/>
</dbReference>